<dbReference type="InterPro" id="IPR018060">
    <property type="entry name" value="HTH_AraC"/>
</dbReference>
<dbReference type="InterPro" id="IPR009057">
    <property type="entry name" value="Homeodomain-like_sf"/>
</dbReference>
<keyword evidence="6" id="KW-1185">Reference proteome</keyword>
<evidence type="ECO:0000256" key="1">
    <source>
        <dbReference type="ARBA" id="ARBA00023015"/>
    </source>
</evidence>
<gene>
    <name evidence="5" type="primary">rhaS_5</name>
    <name evidence="5" type="ORF">VHP8226_03741</name>
</gene>
<evidence type="ECO:0000256" key="3">
    <source>
        <dbReference type="ARBA" id="ARBA00023163"/>
    </source>
</evidence>
<dbReference type="Pfam" id="PF12833">
    <property type="entry name" value="HTH_18"/>
    <property type="match status" value="1"/>
</dbReference>
<dbReference type="PROSITE" id="PS00041">
    <property type="entry name" value="HTH_ARAC_FAMILY_1"/>
    <property type="match status" value="1"/>
</dbReference>
<organism evidence="5 6">
    <name type="scientific">Vibrio hippocampi</name>
    <dbReference type="NCBI Taxonomy" id="654686"/>
    <lineage>
        <taxon>Bacteria</taxon>
        <taxon>Pseudomonadati</taxon>
        <taxon>Pseudomonadota</taxon>
        <taxon>Gammaproteobacteria</taxon>
        <taxon>Vibrionales</taxon>
        <taxon>Vibrionaceae</taxon>
        <taxon>Vibrio</taxon>
    </lineage>
</organism>
<accession>A0ABM8ZN67</accession>
<comment type="caution">
    <text evidence="5">The sequence shown here is derived from an EMBL/GenBank/DDBJ whole genome shotgun (WGS) entry which is preliminary data.</text>
</comment>
<dbReference type="PANTHER" id="PTHR46796">
    <property type="entry name" value="HTH-TYPE TRANSCRIPTIONAL ACTIVATOR RHAS-RELATED"/>
    <property type="match status" value="1"/>
</dbReference>
<dbReference type="Gene3D" id="1.10.10.60">
    <property type="entry name" value="Homeodomain-like"/>
    <property type="match status" value="2"/>
</dbReference>
<sequence>MSTGILKGMKNKRVFNVLADNTAQLHNELWLNNGMGSAVWSNCHGSAFYDTPSHHTLSFYLKGGQSTQRLMNSGNVHGGENKLCLMPQGHRSEWAFSTPFRFFHFYFEQEHLQDFAAQVFDKEGRHIELKEKTYVDDKFVNQLIRETILKLDWNEATDKLMISHSQQLLLLHLIRQHCHNAPQTVISSGGLSTINQRRVQDYIQANLSTAFTIGDLAALTHLSDFHFARMFKVSFGCSPHQYVLSQRVDLARQLLSSGDMTLANIALACGFSSQQHLSQQFKHRIGVSPALFRREFRNGAQS</sequence>
<dbReference type="SMART" id="SM00342">
    <property type="entry name" value="HTH_ARAC"/>
    <property type="match status" value="1"/>
</dbReference>
<dbReference type="SUPFAM" id="SSF46689">
    <property type="entry name" value="Homeodomain-like"/>
    <property type="match status" value="2"/>
</dbReference>
<keyword evidence="3" id="KW-0804">Transcription</keyword>
<dbReference type="PROSITE" id="PS01124">
    <property type="entry name" value="HTH_ARAC_FAMILY_2"/>
    <property type="match status" value="1"/>
</dbReference>
<evidence type="ECO:0000259" key="4">
    <source>
        <dbReference type="PROSITE" id="PS01124"/>
    </source>
</evidence>
<protein>
    <submittedName>
        <fullName evidence="5">HTH-type transcriptional activator RhaS</fullName>
    </submittedName>
</protein>
<feature type="domain" description="HTH araC/xylS-type" evidence="4">
    <location>
        <begin position="197"/>
        <end position="295"/>
    </location>
</feature>
<dbReference type="EMBL" id="CAKLCM010000003">
    <property type="protein sequence ID" value="CAH0530015.1"/>
    <property type="molecule type" value="Genomic_DNA"/>
</dbReference>
<name>A0ABM8ZN67_9VIBR</name>
<evidence type="ECO:0000313" key="6">
    <source>
        <dbReference type="Proteomes" id="UP000838160"/>
    </source>
</evidence>
<dbReference type="Proteomes" id="UP000838160">
    <property type="component" value="Unassembled WGS sequence"/>
</dbReference>
<dbReference type="PANTHER" id="PTHR46796:SF6">
    <property type="entry name" value="ARAC SUBFAMILY"/>
    <property type="match status" value="1"/>
</dbReference>
<evidence type="ECO:0000256" key="2">
    <source>
        <dbReference type="ARBA" id="ARBA00023125"/>
    </source>
</evidence>
<dbReference type="InterPro" id="IPR018062">
    <property type="entry name" value="HTH_AraC-typ_CS"/>
</dbReference>
<dbReference type="RefSeq" id="WP_237486538.1">
    <property type="nucleotide sequence ID" value="NZ_CAKLCM010000003.1"/>
</dbReference>
<reference evidence="5" key="1">
    <citation type="submission" date="2021-12" db="EMBL/GenBank/DDBJ databases">
        <authorList>
            <person name="Rodrigo-Torres L."/>
            <person name="Arahal R. D."/>
            <person name="Lucena T."/>
        </authorList>
    </citation>
    <scope>NUCLEOTIDE SEQUENCE</scope>
    <source>
        <strain evidence="5">CECT 8226</strain>
    </source>
</reference>
<keyword evidence="1" id="KW-0805">Transcription regulation</keyword>
<proteinExistence type="predicted"/>
<evidence type="ECO:0000313" key="5">
    <source>
        <dbReference type="EMBL" id="CAH0530015.1"/>
    </source>
</evidence>
<dbReference type="InterPro" id="IPR050204">
    <property type="entry name" value="AraC_XylS_family_regulators"/>
</dbReference>
<keyword evidence="2" id="KW-0238">DNA-binding</keyword>